<dbReference type="GO" id="GO:0009279">
    <property type="term" value="C:cell outer membrane"/>
    <property type="evidence" value="ECO:0007669"/>
    <property type="project" value="UniProtKB-SubCell"/>
</dbReference>
<dbReference type="InterPro" id="IPR011990">
    <property type="entry name" value="TPR-like_helical_dom_sf"/>
</dbReference>
<keyword evidence="3 6" id="KW-0732">Signal</keyword>
<feature type="domain" description="RagB/SusD" evidence="7">
    <location>
        <begin position="265"/>
        <end position="552"/>
    </location>
</feature>
<organism evidence="9 10">
    <name type="scientific">Marinoscillum furvescens DSM 4134</name>
    <dbReference type="NCBI Taxonomy" id="1122208"/>
    <lineage>
        <taxon>Bacteria</taxon>
        <taxon>Pseudomonadati</taxon>
        <taxon>Bacteroidota</taxon>
        <taxon>Cytophagia</taxon>
        <taxon>Cytophagales</taxon>
        <taxon>Reichenbachiellaceae</taxon>
        <taxon>Marinoscillum</taxon>
    </lineage>
</organism>
<proteinExistence type="inferred from homology"/>
<feature type="chain" id="PRO_5017776409" evidence="6">
    <location>
        <begin position="23"/>
        <end position="564"/>
    </location>
</feature>
<dbReference type="Proteomes" id="UP000256779">
    <property type="component" value="Unassembled WGS sequence"/>
</dbReference>
<feature type="signal peptide" evidence="6">
    <location>
        <begin position="1"/>
        <end position="22"/>
    </location>
</feature>
<feature type="domain" description="SusD-like N-terminal" evidence="8">
    <location>
        <begin position="98"/>
        <end position="224"/>
    </location>
</feature>
<comment type="subcellular location">
    <subcellularLocation>
        <location evidence="1">Cell outer membrane</location>
    </subcellularLocation>
</comment>
<dbReference type="SUPFAM" id="SSF48452">
    <property type="entry name" value="TPR-like"/>
    <property type="match status" value="1"/>
</dbReference>
<dbReference type="InterPro" id="IPR033985">
    <property type="entry name" value="SusD-like_N"/>
</dbReference>
<comment type="similarity">
    <text evidence="2">Belongs to the SusD family.</text>
</comment>
<evidence type="ECO:0000256" key="1">
    <source>
        <dbReference type="ARBA" id="ARBA00004442"/>
    </source>
</evidence>
<name>A0A3D9L3M8_MARFU</name>
<evidence type="ECO:0000256" key="2">
    <source>
        <dbReference type="ARBA" id="ARBA00006275"/>
    </source>
</evidence>
<keyword evidence="5" id="KW-0998">Cell outer membrane</keyword>
<evidence type="ECO:0000256" key="5">
    <source>
        <dbReference type="ARBA" id="ARBA00023237"/>
    </source>
</evidence>
<evidence type="ECO:0000259" key="8">
    <source>
        <dbReference type="Pfam" id="PF14322"/>
    </source>
</evidence>
<evidence type="ECO:0000313" key="10">
    <source>
        <dbReference type="Proteomes" id="UP000256779"/>
    </source>
</evidence>
<sequence length="564" mass="62604">MKKLYKLILTFIITGAVLWACSDDFLDAPAQGVLDDKTLANQLGVEGNLISAYSLLDGWAGYGGWGGAGSNWIFGSVASDNAYKGSEPGDQQPTQDVELYQWSTGGVSGYLNDKWRVVYDGVKRANATITLLESVEDISDDDRDRILGEALFLRAHYHFEAWKFWKNVPYYTEDDEDFKKTNVGTDPVPLMLKDLDDAIAILPTEQDDIGRVTQWTAKAYKGRIQVYSGDYAGGLTTLRDVEANGPYDLEECYHDVFSAFHDNGKETVLAYQASSNDGNPNGDNGNRNDRLNFPHGGSPFGCCGFHQPSQNLVNAFKVDADGLPMLDGSFNNADVAAGDPVDPRLDWTVGRDDVPFLDWGVHAPGWIRDRSWAGPYSPKKNIYEKNSPAQSSVGWANYQLHAMNMHLYRYADVLLLLAEAEVEAGSLENARDIVNRIRTRAANCAQGPDGVSVSTGIDDAAITWANYQIGTYDTPWTDQAVARNAVRMERRLELAMEGHRLFDLRRWGIAAEVLNSYIDVEKTKRNYLTAASKFEAKHATYPIPQPQIEVSKEGSESTLVDENW</sequence>
<accession>A0A3D9L3M8</accession>
<evidence type="ECO:0000259" key="7">
    <source>
        <dbReference type="Pfam" id="PF07980"/>
    </source>
</evidence>
<dbReference type="OrthoDB" id="9792139at2"/>
<dbReference type="EMBL" id="QREG01000007">
    <property type="protein sequence ID" value="RED99800.1"/>
    <property type="molecule type" value="Genomic_DNA"/>
</dbReference>
<dbReference type="Pfam" id="PF07980">
    <property type="entry name" value="SusD_RagB"/>
    <property type="match status" value="1"/>
</dbReference>
<evidence type="ECO:0000256" key="3">
    <source>
        <dbReference type="ARBA" id="ARBA00022729"/>
    </source>
</evidence>
<dbReference type="Gene3D" id="1.25.40.390">
    <property type="match status" value="1"/>
</dbReference>
<comment type="caution">
    <text evidence="9">The sequence shown here is derived from an EMBL/GenBank/DDBJ whole genome shotgun (WGS) entry which is preliminary data.</text>
</comment>
<reference evidence="9 10" key="1">
    <citation type="submission" date="2018-07" db="EMBL/GenBank/DDBJ databases">
        <title>Genomic Encyclopedia of Type Strains, Phase IV (KMG-IV): sequencing the most valuable type-strain genomes for metagenomic binning, comparative biology and taxonomic classification.</title>
        <authorList>
            <person name="Goeker M."/>
        </authorList>
    </citation>
    <scope>NUCLEOTIDE SEQUENCE [LARGE SCALE GENOMIC DNA]</scope>
    <source>
        <strain evidence="9 10">DSM 4134</strain>
    </source>
</reference>
<gene>
    <name evidence="9" type="ORF">C7460_10782</name>
</gene>
<evidence type="ECO:0000313" key="9">
    <source>
        <dbReference type="EMBL" id="RED99800.1"/>
    </source>
</evidence>
<dbReference type="AlphaFoldDB" id="A0A3D9L3M8"/>
<evidence type="ECO:0000256" key="4">
    <source>
        <dbReference type="ARBA" id="ARBA00023136"/>
    </source>
</evidence>
<keyword evidence="10" id="KW-1185">Reference proteome</keyword>
<evidence type="ECO:0000256" key="6">
    <source>
        <dbReference type="SAM" id="SignalP"/>
    </source>
</evidence>
<keyword evidence="4" id="KW-0472">Membrane</keyword>
<dbReference type="Pfam" id="PF14322">
    <property type="entry name" value="SusD-like_3"/>
    <property type="match status" value="1"/>
</dbReference>
<protein>
    <submittedName>
        <fullName evidence="9">Putative outer membrane starch-binding protein</fullName>
    </submittedName>
</protein>
<dbReference type="RefSeq" id="WP_115867821.1">
    <property type="nucleotide sequence ID" value="NZ_QREG01000007.1"/>
</dbReference>
<dbReference type="InterPro" id="IPR012944">
    <property type="entry name" value="SusD_RagB_dom"/>
</dbReference>